<evidence type="ECO:0000259" key="3">
    <source>
        <dbReference type="Pfam" id="PF08305"/>
    </source>
</evidence>
<reference evidence="4" key="1">
    <citation type="submission" date="2022-04" db="EMBL/GenBank/DDBJ databases">
        <title>Complete genome sequences of Ezakiella coagulans and Fenollaria massiliensis.</title>
        <authorList>
            <person name="France M.T."/>
            <person name="Clifford J."/>
            <person name="Narina S."/>
            <person name="Rutt L."/>
            <person name="Ravel J."/>
        </authorList>
    </citation>
    <scope>NUCLEOTIDE SEQUENCE</scope>
    <source>
        <strain evidence="4">C0061C2</strain>
    </source>
</reference>
<keyword evidence="1" id="KW-0732">Signal</keyword>
<organism evidence="4 5">
    <name type="scientific">Fenollaria massiliensis</name>
    <dbReference type="NCBI Taxonomy" id="938288"/>
    <lineage>
        <taxon>Bacteria</taxon>
        <taxon>Bacillati</taxon>
        <taxon>Bacillota</taxon>
        <taxon>Clostridia</taxon>
        <taxon>Eubacteriales</taxon>
        <taxon>Fenollaria</taxon>
    </lineage>
</organism>
<keyword evidence="5" id="KW-1185">Reference proteome</keyword>
<dbReference type="AlphaFoldDB" id="A0A9E7DJR4"/>
<evidence type="ECO:0000313" key="4">
    <source>
        <dbReference type="EMBL" id="UQK59104.1"/>
    </source>
</evidence>
<evidence type="ECO:0000259" key="2">
    <source>
        <dbReference type="Pfam" id="PF07833"/>
    </source>
</evidence>
<dbReference type="Gene3D" id="3.30.457.10">
    <property type="entry name" value="Copper amine oxidase-like, N-terminal domain"/>
    <property type="match status" value="1"/>
</dbReference>
<evidence type="ECO:0000256" key="1">
    <source>
        <dbReference type="SAM" id="SignalP"/>
    </source>
</evidence>
<sequence length="235" mass="26073">MKRKSKFILALVLMLVFSTVVFAARKVNITVTYDNIKVVVDGKEVQFGKDTKGNQIEPFIYNGTTYLPLRAVAEAVGKEVKWDQNTKTAFLGDGTVDMGEVNKPLTEIMKPFSTEKAEVIAKDEYKTKFSLGGKEYNNGILFNSYTYKKGHANFNLEGKYTNLTGLLGADQEGLTVKVDFVGDGKLIQSFDVVGGQLPVNVNLNVTGVRLLEIKFEWTDGLYSTTYTGFADVFVK</sequence>
<feature type="domain" description="Glycosyl hydrolase family 98 putative carbohydrate-binding module" evidence="3">
    <location>
        <begin position="126"/>
        <end position="218"/>
    </location>
</feature>
<dbReference type="Proteomes" id="UP000831151">
    <property type="component" value="Chromosome"/>
</dbReference>
<protein>
    <submittedName>
        <fullName evidence="4">Stalk domain-containing protein</fullName>
    </submittedName>
</protein>
<gene>
    <name evidence="4" type="ORF">M1R53_00080</name>
</gene>
<dbReference type="InterPro" id="IPR013222">
    <property type="entry name" value="Glyco_hyd_98_carb-bd"/>
</dbReference>
<dbReference type="Pfam" id="PF07833">
    <property type="entry name" value="Cu_amine_oxidN1"/>
    <property type="match status" value="1"/>
</dbReference>
<feature type="signal peptide" evidence="1">
    <location>
        <begin position="1"/>
        <end position="23"/>
    </location>
</feature>
<dbReference type="SUPFAM" id="SSF55383">
    <property type="entry name" value="Copper amine oxidase, domain N"/>
    <property type="match status" value="1"/>
</dbReference>
<dbReference type="EMBL" id="CP096649">
    <property type="protein sequence ID" value="UQK59104.1"/>
    <property type="molecule type" value="Genomic_DNA"/>
</dbReference>
<feature type="chain" id="PRO_5039066719" evidence="1">
    <location>
        <begin position="24"/>
        <end position="235"/>
    </location>
</feature>
<dbReference type="InterPro" id="IPR038637">
    <property type="entry name" value="NPCBM_sf"/>
</dbReference>
<proteinExistence type="predicted"/>
<dbReference type="InterPro" id="IPR008979">
    <property type="entry name" value="Galactose-bd-like_sf"/>
</dbReference>
<dbReference type="InterPro" id="IPR036582">
    <property type="entry name" value="Mao_N_sf"/>
</dbReference>
<dbReference type="SUPFAM" id="SSF49785">
    <property type="entry name" value="Galactose-binding domain-like"/>
    <property type="match status" value="1"/>
</dbReference>
<dbReference type="Gene3D" id="2.60.120.1060">
    <property type="entry name" value="NPCBM/NEW2 domain"/>
    <property type="match status" value="1"/>
</dbReference>
<name>A0A9E7DJR4_9FIRM</name>
<accession>A0A9E7DJR4</accession>
<dbReference type="KEGG" id="fms:M1R53_00080"/>
<dbReference type="Pfam" id="PF08305">
    <property type="entry name" value="NPCBM"/>
    <property type="match status" value="1"/>
</dbReference>
<dbReference type="RefSeq" id="WP_019214395.1">
    <property type="nucleotide sequence ID" value="NZ_CP096649.1"/>
</dbReference>
<evidence type="ECO:0000313" key="5">
    <source>
        <dbReference type="Proteomes" id="UP000831151"/>
    </source>
</evidence>
<dbReference type="InterPro" id="IPR012854">
    <property type="entry name" value="Cu_amine_oxidase-like_N"/>
</dbReference>
<feature type="domain" description="Copper amine oxidase-like N-terminal" evidence="2">
    <location>
        <begin position="24"/>
        <end position="89"/>
    </location>
</feature>